<dbReference type="GO" id="GO:0042802">
    <property type="term" value="F:identical protein binding"/>
    <property type="evidence" value="ECO:0007669"/>
    <property type="project" value="UniProtKB-ARBA"/>
</dbReference>
<evidence type="ECO:0000259" key="9">
    <source>
        <dbReference type="Pfam" id="PF13614"/>
    </source>
</evidence>
<sequence length="235" mass="25964">MARKKNQVNDKTLTVKRRLVAHTNPKLPVAEQYRTIRSNIQFSSLDEDIRSLVMTSAGPGEGKSTTAANLAIVYAQQGKRVLLVDADLRKPTAHFSFRLENHIGFTNVLTKKTKLLDAVHQTDIPNLLVLTSGPIPPNPSELLGSKNMDELLQTMYDNFDFIVFDTPPTLAVTDAQVLSNKAEATILVVSSGTTDRNAAQKAKELLTNAKAKLLGVILNNRKIESGDYYYYYGSN</sequence>
<evidence type="ECO:0000256" key="4">
    <source>
        <dbReference type="ARBA" id="ARBA00022741"/>
    </source>
</evidence>
<dbReference type="GO" id="GO:0004715">
    <property type="term" value="F:non-membrane spanning protein tyrosine kinase activity"/>
    <property type="evidence" value="ECO:0007669"/>
    <property type="project" value="UniProtKB-EC"/>
</dbReference>
<keyword evidence="5" id="KW-0418">Kinase</keyword>
<evidence type="ECO:0000313" key="10">
    <source>
        <dbReference type="EMBL" id="RDZ14670.1"/>
    </source>
</evidence>
<dbReference type="InterPro" id="IPR027417">
    <property type="entry name" value="P-loop_NTPase"/>
</dbReference>
<keyword evidence="3" id="KW-0808">Transferase</keyword>
<evidence type="ECO:0000313" key="11">
    <source>
        <dbReference type="Proteomes" id="UP000256519"/>
    </source>
</evidence>
<evidence type="ECO:0000256" key="2">
    <source>
        <dbReference type="ARBA" id="ARBA00011903"/>
    </source>
</evidence>
<dbReference type="Pfam" id="PF13614">
    <property type="entry name" value="AAA_31"/>
    <property type="match status" value="1"/>
</dbReference>
<organism evidence="10 11">
    <name type="scientific">Priestia megaterium</name>
    <name type="common">Bacillus megaterium</name>
    <dbReference type="NCBI Taxonomy" id="1404"/>
    <lineage>
        <taxon>Bacteria</taxon>
        <taxon>Bacillati</taxon>
        <taxon>Bacillota</taxon>
        <taxon>Bacilli</taxon>
        <taxon>Bacillales</taxon>
        <taxon>Bacillaceae</taxon>
        <taxon>Priestia</taxon>
    </lineage>
</organism>
<evidence type="ECO:0000256" key="6">
    <source>
        <dbReference type="ARBA" id="ARBA00022840"/>
    </source>
</evidence>
<comment type="catalytic activity">
    <reaction evidence="8">
        <text>L-tyrosyl-[protein] + ATP = O-phospho-L-tyrosyl-[protein] + ADP + H(+)</text>
        <dbReference type="Rhea" id="RHEA:10596"/>
        <dbReference type="Rhea" id="RHEA-COMP:10136"/>
        <dbReference type="Rhea" id="RHEA-COMP:20101"/>
        <dbReference type="ChEBI" id="CHEBI:15378"/>
        <dbReference type="ChEBI" id="CHEBI:30616"/>
        <dbReference type="ChEBI" id="CHEBI:46858"/>
        <dbReference type="ChEBI" id="CHEBI:61978"/>
        <dbReference type="ChEBI" id="CHEBI:456216"/>
        <dbReference type="EC" id="2.7.10.2"/>
    </reaction>
</comment>
<dbReference type="EMBL" id="PQWM01000009">
    <property type="protein sequence ID" value="RDZ14670.1"/>
    <property type="molecule type" value="Genomic_DNA"/>
</dbReference>
<comment type="similarity">
    <text evidence="1">Belongs to the CpsD/CapB family.</text>
</comment>
<dbReference type="Proteomes" id="UP000256519">
    <property type="component" value="Unassembled WGS sequence"/>
</dbReference>
<dbReference type="InterPro" id="IPR050445">
    <property type="entry name" value="Bact_polysacc_biosynth/exp"/>
</dbReference>
<evidence type="ECO:0000256" key="3">
    <source>
        <dbReference type="ARBA" id="ARBA00022679"/>
    </source>
</evidence>
<reference evidence="10 11" key="1">
    <citation type="journal article" date="2018" name="Appl. Environ. Microbiol.">
        <title>Antimicrobial susceptibility testing and tentative epidemiological cut-off values of five Bacillus species relevant for use as animal feed additives or for plant protection.</title>
        <authorList>
            <person name="Agerso Y."/>
            <person name="Stuer-Lauridsen B."/>
            <person name="Bjerre K."/>
            <person name="Jensen M.G."/>
            <person name="Johansen E."/>
            <person name="Bennedsen M."/>
            <person name="Brockmann E."/>
            <person name="Nielsen B."/>
        </authorList>
    </citation>
    <scope>NUCLEOTIDE SEQUENCE [LARGE SCALE GENOMIC DNA]</scope>
    <source>
        <strain evidence="10 11">CHCC20162</strain>
    </source>
</reference>
<comment type="caution">
    <text evidence="10">The sequence shown here is derived from an EMBL/GenBank/DDBJ whole genome shotgun (WGS) entry which is preliminary data.</text>
</comment>
<evidence type="ECO:0000256" key="1">
    <source>
        <dbReference type="ARBA" id="ARBA00007316"/>
    </source>
</evidence>
<dbReference type="CDD" id="cd05387">
    <property type="entry name" value="BY-kinase"/>
    <property type="match status" value="1"/>
</dbReference>
<dbReference type="GO" id="GO:0005524">
    <property type="term" value="F:ATP binding"/>
    <property type="evidence" value="ECO:0007669"/>
    <property type="project" value="UniProtKB-KW"/>
</dbReference>
<keyword evidence="6" id="KW-0067">ATP-binding</keyword>
<gene>
    <name evidence="10" type="ORF">C3744_12290</name>
</gene>
<dbReference type="InterPro" id="IPR025669">
    <property type="entry name" value="AAA_dom"/>
</dbReference>
<dbReference type="FunFam" id="3.40.50.300:FF:000527">
    <property type="entry name" value="Tyrosine-protein kinase etk"/>
    <property type="match status" value="1"/>
</dbReference>
<dbReference type="EC" id="2.7.10.2" evidence="2"/>
<evidence type="ECO:0000256" key="5">
    <source>
        <dbReference type="ARBA" id="ARBA00022777"/>
    </source>
</evidence>
<dbReference type="InterPro" id="IPR005702">
    <property type="entry name" value="Wzc-like_C"/>
</dbReference>
<dbReference type="GO" id="GO:0005886">
    <property type="term" value="C:plasma membrane"/>
    <property type="evidence" value="ECO:0007669"/>
    <property type="project" value="UniProtKB-ARBA"/>
</dbReference>
<evidence type="ECO:0000256" key="7">
    <source>
        <dbReference type="ARBA" id="ARBA00023137"/>
    </source>
</evidence>
<accession>A0A3D8X2E3</accession>
<dbReference type="Gene3D" id="3.40.50.300">
    <property type="entry name" value="P-loop containing nucleotide triphosphate hydrolases"/>
    <property type="match status" value="1"/>
</dbReference>
<name>A0A3D8X2E3_PRIMG</name>
<dbReference type="RefSeq" id="WP_116074364.1">
    <property type="nucleotide sequence ID" value="NZ_CP187630.1"/>
</dbReference>
<proteinExistence type="inferred from homology"/>
<dbReference type="SUPFAM" id="SSF52540">
    <property type="entry name" value="P-loop containing nucleoside triphosphate hydrolases"/>
    <property type="match status" value="1"/>
</dbReference>
<dbReference type="AlphaFoldDB" id="A0A3D8X2E3"/>
<feature type="domain" description="AAA" evidence="9">
    <location>
        <begin position="60"/>
        <end position="188"/>
    </location>
</feature>
<dbReference type="PANTHER" id="PTHR32309">
    <property type="entry name" value="TYROSINE-PROTEIN KINASE"/>
    <property type="match status" value="1"/>
</dbReference>
<keyword evidence="4" id="KW-0547">Nucleotide-binding</keyword>
<dbReference type="PANTHER" id="PTHR32309:SF13">
    <property type="entry name" value="FERRIC ENTEROBACTIN TRANSPORT PROTEIN FEPE"/>
    <property type="match status" value="1"/>
</dbReference>
<evidence type="ECO:0000256" key="8">
    <source>
        <dbReference type="ARBA" id="ARBA00051245"/>
    </source>
</evidence>
<keyword evidence="7" id="KW-0829">Tyrosine-protein kinase</keyword>
<protein>
    <recommendedName>
        <fullName evidence="2">non-specific protein-tyrosine kinase</fullName>
        <ecNumber evidence="2">2.7.10.2</ecNumber>
    </recommendedName>
</protein>
<dbReference type="NCBIfam" id="TIGR01007">
    <property type="entry name" value="eps_fam"/>
    <property type="match status" value="1"/>
</dbReference>